<proteinExistence type="predicted"/>
<feature type="compositionally biased region" description="Basic and acidic residues" evidence="1">
    <location>
        <begin position="58"/>
        <end position="69"/>
    </location>
</feature>
<feature type="compositionally biased region" description="Low complexity" evidence="1">
    <location>
        <begin position="97"/>
        <end position="111"/>
    </location>
</feature>
<name>A0A1X7ELS6_TRICW</name>
<evidence type="ECO:0000313" key="3">
    <source>
        <dbReference type="Proteomes" id="UP000192911"/>
    </source>
</evidence>
<dbReference type="EMBL" id="FXAH01000006">
    <property type="protein sequence ID" value="SMF36132.1"/>
    <property type="molecule type" value="Genomic_DNA"/>
</dbReference>
<dbReference type="GeneID" id="95550407"/>
<evidence type="ECO:0000313" key="2">
    <source>
        <dbReference type="EMBL" id="SMF36132.1"/>
    </source>
</evidence>
<reference evidence="3" key="1">
    <citation type="submission" date="2017-04" db="EMBL/GenBank/DDBJ databases">
        <authorList>
            <person name="Varghese N."/>
            <person name="Submissions S."/>
        </authorList>
    </citation>
    <scope>NUCLEOTIDE SEQUENCE [LARGE SCALE GENOMIC DNA]</scope>
    <source>
        <strain evidence="3">Ballard 720</strain>
    </source>
</reference>
<dbReference type="AlphaFoldDB" id="A0A1X7ELS6"/>
<dbReference type="RefSeq" id="WP_085227730.1">
    <property type="nucleotide sequence ID" value="NZ_BSQD01000006.1"/>
</dbReference>
<keyword evidence="3" id="KW-1185">Reference proteome</keyword>
<feature type="compositionally biased region" description="Low complexity" evidence="1">
    <location>
        <begin position="78"/>
        <end position="88"/>
    </location>
</feature>
<sequence length="188" mass="18555">MQVASAHAPLISQQEFAGPQAAEQSARARDQPGAGSRTAALTQDAAVSISAEGSAAVARERATVERDRPSAATPGTHAVAAGVAQGGVSMDLGGSSGSATSGSASGQSDAGGADGDTSDDAASTASAQSDGQTQVHVPTDPSAVKSFTYGTLGLERPDQPQEAGNEYYTAGRWLAAGVTLWGIIALLA</sequence>
<dbReference type="OrthoDB" id="6388959at2"/>
<protein>
    <submittedName>
        <fullName evidence="2">Uncharacterized protein</fullName>
    </submittedName>
</protein>
<organism evidence="2 3">
    <name type="scientific">Trinickia caryophylli</name>
    <name type="common">Paraburkholderia caryophylli</name>
    <dbReference type="NCBI Taxonomy" id="28094"/>
    <lineage>
        <taxon>Bacteria</taxon>
        <taxon>Pseudomonadati</taxon>
        <taxon>Pseudomonadota</taxon>
        <taxon>Betaproteobacteria</taxon>
        <taxon>Burkholderiales</taxon>
        <taxon>Burkholderiaceae</taxon>
        <taxon>Trinickia</taxon>
    </lineage>
</organism>
<dbReference type="Proteomes" id="UP000192911">
    <property type="component" value="Unassembled WGS sequence"/>
</dbReference>
<gene>
    <name evidence="2" type="ORF">SAMN06295900_10626</name>
</gene>
<accession>A0A1X7ELS6</accession>
<feature type="compositionally biased region" description="Low complexity" evidence="1">
    <location>
        <begin position="120"/>
        <end position="134"/>
    </location>
</feature>
<feature type="region of interest" description="Disordered" evidence="1">
    <location>
        <begin position="1"/>
        <end position="144"/>
    </location>
</feature>
<evidence type="ECO:0000256" key="1">
    <source>
        <dbReference type="SAM" id="MobiDB-lite"/>
    </source>
</evidence>